<keyword evidence="7" id="KW-0472">Membrane</keyword>
<dbReference type="GO" id="GO:0005509">
    <property type="term" value="F:calcium ion binding"/>
    <property type="evidence" value="ECO:0007669"/>
    <property type="project" value="InterPro"/>
</dbReference>
<evidence type="ECO:0000259" key="9">
    <source>
        <dbReference type="SMART" id="SM00282"/>
    </source>
</evidence>
<dbReference type="Gene3D" id="2.150.10.10">
    <property type="entry name" value="Serralysin-like metalloprotease, C-terminal"/>
    <property type="match status" value="8"/>
</dbReference>
<comment type="caution">
    <text evidence="10">The sequence shown here is derived from an EMBL/GenBank/DDBJ whole genome shotgun (WGS) entry which is preliminary data.</text>
</comment>
<dbReference type="SUPFAM" id="SSF49899">
    <property type="entry name" value="Concanavalin A-like lectins/glucanases"/>
    <property type="match status" value="3"/>
</dbReference>
<dbReference type="Gene3D" id="2.60.120.200">
    <property type="match status" value="3"/>
</dbReference>
<evidence type="ECO:0000313" key="10">
    <source>
        <dbReference type="EMBL" id="KMW57776.1"/>
    </source>
</evidence>
<dbReference type="PROSITE" id="PS00330">
    <property type="entry name" value="HEMOLYSIN_CALCIUM"/>
    <property type="match status" value="4"/>
</dbReference>
<dbReference type="RefSeq" id="WP_053101277.1">
    <property type="nucleotide sequence ID" value="NZ_LFTY01000002.1"/>
</dbReference>
<evidence type="ECO:0000256" key="2">
    <source>
        <dbReference type="ARBA" id="ARBA00004613"/>
    </source>
</evidence>
<evidence type="ECO:0000313" key="11">
    <source>
        <dbReference type="Proteomes" id="UP000037178"/>
    </source>
</evidence>
<dbReference type="PRINTS" id="PR01488">
    <property type="entry name" value="RTXTOXINA"/>
</dbReference>
<evidence type="ECO:0000256" key="8">
    <source>
        <dbReference type="SAM" id="MobiDB-lite"/>
    </source>
</evidence>
<dbReference type="GO" id="GO:0004035">
    <property type="term" value="F:alkaline phosphatase activity"/>
    <property type="evidence" value="ECO:0007669"/>
    <property type="project" value="UniProtKB-EC"/>
</dbReference>
<organism evidence="10 11">
    <name type="scientific">Candidatus Rhodobacter oscarellae</name>
    <dbReference type="NCBI Taxonomy" id="1675527"/>
    <lineage>
        <taxon>Bacteria</taxon>
        <taxon>Pseudomonadati</taxon>
        <taxon>Pseudomonadota</taxon>
        <taxon>Alphaproteobacteria</taxon>
        <taxon>Rhodobacterales</taxon>
        <taxon>Rhodobacter group</taxon>
        <taxon>Rhodobacter</taxon>
    </lineage>
</organism>
<dbReference type="SMART" id="SM00282">
    <property type="entry name" value="LamG"/>
    <property type="match status" value="2"/>
</dbReference>
<reference evidence="10 11" key="1">
    <citation type="submission" date="2015-06" db="EMBL/GenBank/DDBJ databases">
        <title>Draft genome sequence of an Alphaproteobacteria species associated to the Mediterranean sponge Oscarella lobularis.</title>
        <authorList>
            <person name="Jourda C."/>
            <person name="Santini S."/>
            <person name="Claverie J.-M."/>
        </authorList>
    </citation>
    <scope>NUCLEOTIDE SEQUENCE [LARGE SCALE GENOMIC DNA]</scope>
    <source>
        <strain evidence="10">IGS</strain>
    </source>
</reference>
<dbReference type="PANTHER" id="PTHR38340">
    <property type="entry name" value="S-LAYER PROTEIN"/>
    <property type="match status" value="1"/>
</dbReference>
<dbReference type="InterPro" id="IPR011049">
    <property type="entry name" value="Serralysin-like_metalloprot_C"/>
</dbReference>
<dbReference type="InterPro" id="IPR003995">
    <property type="entry name" value="RTX_toxin_determinant-A"/>
</dbReference>
<dbReference type="PANTHER" id="PTHR38340:SF1">
    <property type="entry name" value="S-LAYER PROTEIN"/>
    <property type="match status" value="1"/>
</dbReference>
<dbReference type="GO" id="GO:0090729">
    <property type="term" value="F:toxin activity"/>
    <property type="evidence" value="ECO:0007669"/>
    <property type="project" value="UniProtKB-KW"/>
</dbReference>
<dbReference type="EMBL" id="LFTY01000002">
    <property type="protein sequence ID" value="KMW57776.1"/>
    <property type="molecule type" value="Genomic_DNA"/>
</dbReference>
<dbReference type="GO" id="GO:0005576">
    <property type="term" value="C:extracellular region"/>
    <property type="evidence" value="ECO:0007669"/>
    <property type="project" value="UniProtKB-SubCell"/>
</dbReference>
<dbReference type="InterPro" id="IPR001343">
    <property type="entry name" value="Hemolysn_Ca-bd"/>
</dbReference>
<keyword evidence="4" id="KW-0800">Toxin</keyword>
<dbReference type="EC" id="3.1.3.1" evidence="10"/>
<feature type="region of interest" description="Disordered" evidence="8">
    <location>
        <begin position="1344"/>
        <end position="1366"/>
    </location>
</feature>
<dbReference type="InterPro" id="IPR050557">
    <property type="entry name" value="RTX_toxin/Mannuronan_C5-epim"/>
</dbReference>
<evidence type="ECO:0000256" key="5">
    <source>
        <dbReference type="ARBA" id="ARBA00022737"/>
    </source>
</evidence>
<keyword evidence="3" id="KW-0964">Secreted</keyword>
<keyword evidence="5" id="KW-0677">Repeat</keyword>
<keyword evidence="11" id="KW-1185">Reference proteome</keyword>
<dbReference type="PATRIC" id="fig|1675527.3.peg.2872"/>
<keyword evidence="6" id="KW-0843">Virulence</keyword>
<dbReference type="Proteomes" id="UP000037178">
    <property type="component" value="Unassembled WGS sequence"/>
</dbReference>
<comment type="subcellular location">
    <subcellularLocation>
        <location evidence="1">Membrane</location>
    </subcellularLocation>
    <subcellularLocation>
        <location evidence="2">Secreted</location>
    </subcellularLocation>
</comment>
<evidence type="ECO:0000256" key="3">
    <source>
        <dbReference type="ARBA" id="ARBA00022525"/>
    </source>
</evidence>
<gene>
    <name evidence="10" type="ORF">AIOL_002744</name>
</gene>
<accession>A0A0J9E4V2</accession>
<dbReference type="InterPro" id="IPR013320">
    <property type="entry name" value="ConA-like_dom_sf"/>
</dbReference>
<evidence type="ECO:0000256" key="1">
    <source>
        <dbReference type="ARBA" id="ARBA00004370"/>
    </source>
</evidence>
<feature type="domain" description="Laminin G" evidence="9">
    <location>
        <begin position="1077"/>
        <end position="1215"/>
    </location>
</feature>
<sequence>MSTSVPTPPVYSNSASSTYTGGQAGVIQVPHSAALSAPNATISLGFTATATTGSYALISKDSKGKNDGEFTVWISDGRLKISIEENGVTKWVTVPDVIIEEGAQHQMALSVGADGLSVWLDGQLVAAEPEFTGGIDGNTSDLLVGGTMAYSSSAPSSLFRGEIGNVNVYDQQLGEADMLSLAAEAAPMAANMSAMMSAMDALQPSFGQLHHGSDTYIDILSDYGVSNHGHVMRPIDMAMGDMGANTLAGTTADDGINGMLGNDNIDGAGGNDILQGGYGNDTVVGGDGNDIIDGGHGEDNLSGGAGNDLIISRSDAREPYVGQPVPAGTPNGGQVYPGQPIPGNDVMSGGAGADIFYFQTLINAREEFIREHTNNDGTINWHGVAGENGNIHDHWVDSIGDDVILDFSRAEGDRIVIEGHTTQISSITYGDSNGDGVMDHSVIRLYSDQGNNGGAHDDDDLGSITVYGDLVMLSDIEHTAAPAYGIVTSVEDLSEAITPLDPGTSQGPIAPPSTVTTVTGPTIPSGATPVYAIAGTQHYDGWDGEYMDAGHMAALNLASGTLSLSFNLDGTIGDFALISKDNRDKNEGEFTVWVQDGTLKIVIEEDGVSKSLRVPDMTLEAGVDYQLAVSFGADGLSIWIDGQLVAAEPEFTGGIDGNDSSLVIGGSRAWTSQENDAHSEFRGEIGNVNFYDAQLGEADMLALASSVGATGASASAMANMMDALQPSFAQGHHASDTFIDLMQDYGLSGHGHFMNPLAMQTGGMAGNSLTGTAAADGINGMAGDDAIDGLGGNDVLQGGYGNDTVMGGDGDDIIDGGHGEDSLVGGAGDDWIISRSDAREPEVGQPTQPGEGQVYPNQPIPGNDVMEGGAGADVFYFQTLINAREEFIREHTNSDGTINWHGVAGENGNIHDHWVDSIGDDVILDFSRAEGDRIVIEGHTTQISSITYGDADGDGLMDHSVIRLYSDQGNNGGAHDDDQLGTITVYGDLITEADIEHTAAPAYGIVTSIEDLSEAVTPYDTGTSQGPIQPPANLGSIADHMAGNGQEAIFAAAGDFSFIPQERAPLVFDHQAGLEMAQGTIAFSFNATNLNGYEFLFSKDATGFGNGGHVSAYIEANGDLVVRIQDGNETRYLIAQGAISAGETYDFAFSFGLGGAQLFLNGTRMAMIADSTFTMQGNSELLVVGANGWSSDPGQANNLHGHFDGTITDFTIYDAQVDGGDIGQPPPTQSYSFSFIDATLGMNAAGDVTVTHNGTVYIVPADAQVVEFADITVSLSNTGVGTNASETMSGGNSRDIMVGLDGQDTMMGNAGNDTLDGWSGDDQVFAGNGHDSVLGGGGHDLLNGDNENDTIRGGDGNDTLAGGRGDDSLMGDNGDDWLWGWLGLDTLNGGEGNDHLFGEEDSDLLDGWSGNDALFGGQGWDTLYGGDGNDLLNGDADDDLLFGGNGNDTLAGGHGNDFMHGEDDADLLVGWLGSDTLEGGNGNDTLNGEEDNDTVSGGAGDDLLIGGTGDDLLVGWLDDDTLDGGAGNDVMNGEQGNDVFMFFDGHGDDIILGFEANNDLEDINLAGISAITDLNDLVSNHMSQQGADVVIDTGSGSITLAGVQMGDLLDGNDFIF</sequence>
<protein>
    <submittedName>
        <fullName evidence="10">Alkaline phosphatase</fullName>
        <ecNumber evidence="10">3.1.3.1</ecNumber>
    </submittedName>
</protein>
<dbReference type="STRING" id="1675527.AIOL_002744"/>
<evidence type="ECO:0000256" key="4">
    <source>
        <dbReference type="ARBA" id="ARBA00022656"/>
    </source>
</evidence>
<evidence type="ECO:0000256" key="7">
    <source>
        <dbReference type="ARBA" id="ARBA00023136"/>
    </source>
</evidence>
<dbReference type="PRINTS" id="PR00313">
    <property type="entry name" value="CABNDNGRPT"/>
</dbReference>
<dbReference type="InterPro" id="IPR018511">
    <property type="entry name" value="Hemolysin-typ_Ca-bd_CS"/>
</dbReference>
<dbReference type="Pfam" id="PF13385">
    <property type="entry name" value="Laminin_G_3"/>
    <property type="match status" value="3"/>
</dbReference>
<dbReference type="CDD" id="cd00110">
    <property type="entry name" value="LamG"/>
    <property type="match status" value="1"/>
</dbReference>
<dbReference type="InterPro" id="IPR001791">
    <property type="entry name" value="Laminin_G"/>
</dbReference>
<dbReference type="GO" id="GO:0016020">
    <property type="term" value="C:membrane"/>
    <property type="evidence" value="ECO:0007669"/>
    <property type="project" value="UniProtKB-SubCell"/>
</dbReference>
<keyword evidence="10" id="KW-0378">Hydrolase</keyword>
<dbReference type="OrthoDB" id="733404at2"/>
<dbReference type="Pfam" id="PF00353">
    <property type="entry name" value="HemolysinCabind"/>
    <property type="match status" value="10"/>
</dbReference>
<dbReference type="SUPFAM" id="SSF51120">
    <property type="entry name" value="beta-Roll"/>
    <property type="match status" value="4"/>
</dbReference>
<proteinExistence type="predicted"/>
<evidence type="ECO:0000256" key="6">
    <source>
        <dbReference type="ARBA" id="ARBA00023026"/>
    </source>
</evidence>
<name>A0A0J9E4V2_9RHOB</name>
<feature type="domain" description="Laminin G" evidence="9">
    <location>
        <begin position="38"/>
        <end position="171"/>
    </location>
</feature>